<proteinExistence type="predicted"/>
<protein>
    <submittedName>
        <fullName evidence="1">Uncharacterized protein</fullName>
    </submittedName>
</protein>
<evidence type="ECO:0000313" key="1">
    <source>
        <dbReference type="EMBL" id="KYG66327.1"/>
    </source>
</evidence>
<reference evidence="1 2" key="1">
    <citation type="submission" date="2016-03" db="EMBL/GenBank/DDBJ databases">
        <authorList>
            <person name="Ploux O."/>
        </authorList>
    </citation>
    <scope>NUCLEOTIDE SEQUENCE [LARGE SCALE GENOMIC DNA]</scope>
    <source>
        <strain evidence="1 2">R0</strain>
    </source>
</reference>
<dbReference type="EMBL" id="LUKE01000001">
    <property type="protein sequence ID" value="KYG66327.1"/>
    <property type="molecule type" value="Genomic_DNA"/>
</dbReference>
<comment type="caution">
    <text evidence="1">The sequence shown here is derived from an EMBL/GenBank/DDBJ whole genome shotgun (WGS) entry which is preliminary data.</text>
</comment>
<sequence length="207" mass="23195">MTTFGSLLMTLLATTSFAFKSEAPGKLLRPNFKEAPECSSRPEFLSEVRTDFSSSLTHLPQTLLVARDVEYYVEGKRGEDAVKLHGYQSFVKKNAQVVCGKPTPMGERFSLVAPTLIDNNQKPKVGQSLWQFQIMTEGNKVSFWNLKSSSFGAEPNLENLLKASGATYKVYQRSHDEFELLVTKKEGEITQYLSIRYDSIGNAKAHN</sequence>
<name>A0A150WPU4_BDEBC</name>
<gene>
    <name evidence="1" type="ORF">AZI86_04530</name>
</gene>
<dbReference type="OrthoDB" id="5292422at2"/>
<dbReference type="Proteomes" id="UP000075320">
    <property type="component" value="Unassembled WGS sequence"/>
</dbReference>
<accession>A0A150WPU4</accession>
<dbReference type="AlphaFoldDB" id="A0A150WPU4"/>
<keyword evidence="2" id="KW-1185">Reference proteome</keyword>
<evidence type="ECO:0000313" key="2">
    <source>
        <dbReference type="Proteomes" id="UP000075320"/>
    </source>
</evidence>
<dbReference type="RefSeq" id="WP_061833893.1">
    <property type="nucleotide sequence ID" value="NZ_LUKE01000001.1"/>
</dbReference>
<organism evidence="1 2">
    <name type="scientific">Bdellovibrio bacteriovorus</name>
    <dbReference type="NCBI Taxonomy" id="959"/>
    <lineage>
        <taxon>Bacteria</taxon>
        <taxon>Pseudomonadati</taxon>
        <taxon>Bdellovibrionota</taxon>
        <taxon>Bdellovibrionia</taxon>
        <taxon>Bdellovibrionales</taxon>
        <taxon>Pseudobdellovibrionaceae</taxon>
        <taxon>Bdellovibrio</taxon>
    </lineage>
</organism>